<name>L8JBM3_9GAMM</name>
<dbReference type="PATRIC" id="fig|1056511.3.peg.1888"/>
<dbReference type="GO" id="GO:0016430">
    <property type="term" value="F:tRNA (adenine-N6)-methyltransferase activity"/>
    <property type="evidence" value="ECO:0007669"/>
    <property type="project" value="UniProtKB-UniRule"/>
</dbReference>
<comment type="catalytic activity">
    <reaction evidence="6">
        <text>adenosine(37) in tRNA1(Val) + S-adenosyl-L-methionine = N(6)-methyladenosine(37) in tRNA1(Val) + S-adenosyl-L-homocysteine + H(+)</text>
        <dbReference type="Rhea" id="RHEA:43160"/>
        <dbReference type="Rhea" id="RHEA-COMP:10369"/>
        <dbReference type="Rhea" id="RHEA-COMP:10370"/>
        <dbReference type="ChEBI" id="CHEBI:15378"/>
        <dbReference type="ChEBI" id="CHEBI:57856"/>
        <dbReference type="ChEBI" id="CHEBI:59789"/>
        <dbReference type="ChEBI" id="CHEBI:74411"/>
        <dbReference type="ChEBI" id="CHEBI:74449"/>
        <dbReference type="EC" id="2.1.1.223"/>
    </reaction>
</comment>
<dbReference type="InterPro" id="IPR022882">
    <property type="entry name" value="tRNA_adenine-N6_MeTrfase"/>
</dbReference>
<gene>
    <name evidence="8" type="ORF">C942_00403</name>
</gene>
<keyword evidence="1 6" id="KW-0963">Cytoplasm</keyword>
<organism evidence="8 9">
    <name type="scientific">Photobacterium marinum</name>
    <dbReference type="NCBI Taxonomy" id="1056511"/>
    <lineage>
        <taxon>Bacteria</taxon>
        <taxon>Pseudomonadati</taxon>
        <taxon>Pseudomonadota</taxon>
        <taxon>Gammaproteobacteria</taxon>
        <taxon>Vibrionales</taxon>
        <taxon>Vibrionaceae</taxon>
        <taxon>Photobacterium</taxon>
    </lineage>
</organism>
<dbReference type="GO" id="GO:0032259">
    <property type="term" value="P:methylation"/>
    <property type="evidence" value="ECO:0007669"/>
    <property type="project" value="UniProtKB-KW"/>
</dbReference>
<evidence type="ECO:0000256" key="2">
    <source>
        <dbReference type="ARBA" id="ARBA00022603"/>
    </source>
</evidence>
<evidence type="ECO:0000256" key="3">
    <source>
        <dbReference type="ARBA" id="ARBA00022679"/>
    </source>
</evidence>
<dbReference type="GO" id="GO:0008033">
    <property type="term" value="P:tRNA processing"/>
    <property type="evidence" value="ECO:0007669"/>
    <property type="project" value="UniProtKB-UniRule"/>
</dbReference>
<accession>L8JBM3</accession>
<dbReference type="HAMAP" id="MF_01872">
    <property type="entry name" value="tRNA_methyltr_YfiC"/>
    <property type="match status" value="1"/>
</dbReference>
<reference evidence="8 9" key="1">
    <citation type="submission" date="2012-12" db="EMBL/GenBank/DDBJ databases">
        <title>Genome Assembly of Photobacterium sp. AK15.</title>
        <authorList>
            <person name="Khatri I."/>
            <person name="Vaidya B."/>
            <person name="Srinivas T.N.R."/>
            <person name="Subramanian S."/>
            <person name="Pinnaka A."/>
        </authorList>
    </citation>
    <scope>NUCLEOTIDE SEQUENCE [LARGE SCALE GENOMIC DNA]</scope>
    <source>
        <strain evidence="8 9">AK15</strain>
    </source>
</reference>
<dbReference type="CDD" id="cd02440">
    <property type="entry name" value="AdoMet_MTases"/>
    <property type="match status" value="1"/>
</dbReference>
<comment type="subcellular location">
    <subcellularLocation>
        <location evidence="6">Cytoplasm</location>
    </subcellularLocation>
</comment>
<dbReference type="GO" id="GO:0003676">
    <property type="term" value="F:nucleic acid binding"/>
    <property type="evidence" value="ECO:0007669"/>
    <property type="project" value="InterPro"/>
</dbReference>
<evidence type="ECO:0000256" key="6">
    <source>
        <dbReference type="HAMAP-Rule" id="MF_01872"/>
    </source>
</evidence>
<dbReference type="Gene3D" id="3.40.50.150">
    <property type="entry name" value="Vaccinia Virus protein VP39"/>
    <property type="match status" value="1"/>
</dbReference>
<evidence type="ECO:0000256" key="4">
    <source>
        <dbReference type="ARBA" id="ARBA00022691"/>
    </source>
</evidence>
<dbReference type="GO" id="GO:0005737">
    <property type="term" value="C:cytoplasm"/>
    <property type="evidence" value="ECO:0007669"/>
    <property type="project" value="UniProtKB-SubCell"/>
</dbReference>
<keyword evidence="5 6" id="KW-0819">tRNA processing</keyword>
<dbReference type="EMBL" id="AMZO01000011">
    <property type="protein sequence ID" value="ELR66216.1"/>
    <property type="molecule type" value="Genomic_DNA"/>
</dbReference>
<evidence type="ECO:0000313" key="9">
    <source>
        <dbReference type="Proteomes" id="UP000011134"/>
    </source>
</evidence>
<dbReference type="InterPro" id="IPR002052">
    <property type="entry name" value="DNA_methylase_N6_adenine_CS"/>
</dbReference>
<evidence type="ECO:0000256" key="1">
    <source>
        <dbReference type="ARBA" id="ARBA00022490"/>
    </source>
</evidence>
<dbReference type="PANTHER" id="PTHR47739">
    <property type="entry name" value="TRNA1(VAL) (ADENINE(37)-N6)-METHYLTRANSFERASE"/>
    <property type="match status" value="1"/>
</dbReference>
<comment type="function">
    <text evidence="6">Specifically methylates the adenine in position 37 of tRNA(1)(Val) (anticodon cmo5UAC).</text>
</comment>
<comment type="similarity">
    <text evidence="6">Belongs to the methyltransferase superfamily. tRNA (adenine-N(6)-)-methyltransferase family.</text>
</comment>
<dbReference type="PANTHER" id="PTHR47739:SF1">
    <property type="entry name" value="TRNA1(VAL) (ADENINE(37)-N6)-METHYLTRANSFERASE"/>
    <property type="match status" value="1"/>
</dbReference>
<comment type="caution">
    <text evidence="8">The sequence shown here is derived from an EMBL/GenBank/DDBJ whole genome shotgun (WGS) entry which is preliminary data.</text>
</comment>
<keyword evidence="4 6" id="KW-0949">S-adenosyl-L-methionine</keyword>
<dbReference type="Proteomes" id="UP000011134">
    <property type="component" value="Unassembled WGS sequence"/>
</dbReference>
<keyword evidence="9" id="KW-1185">Reference proteome</keyword>
<feature type="domain" description="Methyltransferase small" evidence="7">
    <location>
        <begin position="58"/>
        <end position="149"/>
    </location>
</feature>
<proteinExistence type="inferred from homology"/>
<evidence type="ECO:0000313" key="8">
    <source>
        <dbReference type="EMBL" id="ELR66216.1"/>
    </source>
</evidence>
<keyword evidence="2 6" id="KW-0489">Methyltransferase</keyword>
<evidence type="ECO:0000259" key="7">
    <source>
        <dbReference type="Pfam" id="PF05175"/>
    </source>
</evidence>
<dbReference type="InterPro" id="IPR007848">
    <property type="entry name" value="Small_mtfrase_dom"/>
</dbReference>
<evidence type="ECO:0000256" key="5">
    <source>
        <dbReference type="ARBA" id="ARBA00022694"/>
    </source>
</evidence>
<dbReference type="PROSITE" id="PS00092">
    <property type="entry name" value="N6_MTASE"/>
    <property type="match status" value="1"/>
</dbReference>
<protein>
    <recommendedName>
        <fullName evidence="6">tRNA1(Val) (adenine(37)-N6)-methyltransferase</fullName>
        <ecNumber evidence="6">2.1.1.223</ecNumber>
    </recommendedName>
    <alternativeName>
        <fullName evidence="6">tRNA m6A37 methyltransferase</fullName>
    </alternativeName>
</protein>
<dbReference type="InterPro" id="IPR050210">
    <property type="entry name" value="tRNA_Adenine-N(6)_MTase"/>
</dbReference>
<keyword evidence="3 6" id="KW-0808">Transferase</keyword>
<dbReference type="EC" id="2.1.1.223" evidence="6"/>
<dbReference type="Pfam" id="PF05175">
    <property type="entry name" value="MTS"/>
    <property type="match status" value="1"/>
</dbReference>
<dbReference type="AlphaFoldDB" id="L8JBM3"/>
<sequence>MPILNKIPSPAHANAEPDGVKMAKGFTFKQFHVDDHGCGMPVSTDGVLLGTWAGLPELGEILDIGTGSGLLALIAAQRTGHTSLPVTAVEIDQPAANAARKNFADSPWASRLHCIEHNVQTWAQAQPTGRFNAIVCNPPYFNNGQQADSQARATARHTDSLSHSDLLTVIRHLLSEDGNASLILPEYEGRQLIEQATQHKLFCRRVCEVRGTERKPVTRLLITLSPQSGDTVSEALCIHHQGAYSEAFTTLTSDFYLKL</sequence>
<dbReference type="SUPFAM" id="SSF53335">
    <property type="entry name" value="S-adenosyl-L-methionine-dependent methyltransferases"/>
    <property type="match status" value="1"/>
</dbReference>
<dbReference type="InterPro" id="IPR029063">
    <property type="entry name" value="SAM-dependent_MTases_sf"/>
</dbReference>